<keyword evidence="2" id="KW-0378">Hydrolase</keyword>
<dbReference type="SUPFAM" id="SSF53474">
    <property type="entry name" value="alpha/beta-Hydrolases"/>
    <property type="match status" value="1"/>
</dbReference>
<evidence type="ECO:0000313" key="5">
    <source>
        <dbReference type="EMBL" id="EQB30433.1"/>
    </source>
</evidence>
<accession>T0KAF1</accession>
<evidence type="ECO:0000256" key="3">
    <source>
        <dbReference type="PROSITE-ProRule" id="PRU10038"/>
    </source>
</evidence>
<dbReference type="PANTHER" id="PTHR48081:SF8">
    <property type="entry name" value="ALPHA_BETA HYDROLASE FOLD-3 DOMAIN-CONTAINING PROTEIN-RELATED"/>
    <property type="match status" value="1"/>
</dbReference>
<evidence type="ECO:0000256" key="1">
    <source>
        <dbReference type="ARBA" id="ARBA00010515"/>
    </source>
</evidence>
<dbReference type="PROSITE" id="PS01174">
    <property type="entry name" value="LIPASE_GDXG_SER"/>
    <property type="match status" value="1"/>
</dbReference>
<evidence type="ECO:0000259" key="4">
    <source>
        <dbReference type="Pfam" id="PF07859"/>
    </source>
</evidence>
<feature type="active site" evidence="3">
    <location>
        <position position="173"/>
    </location>
</feature>
<dbReference type="GO" id="GO:0016787">
    <property type="term" value="F:hydrolase activity"/>
    <property type="evidence" value="ECO:0007669"/>
    <property type="project" value="UniProtKB-KW"/>
</dbReference>
<sequence>MCSVANAPHPGNGGTDPEAPALADGLADYLAAVRRPPEAAASLEAARLIADRDARKLAYPRPAGMVVSDSYVVSVGMEIPVRIYRPEGGGARAAILYFHGGGFTIGSIESYDCLATALAEATGASVISVHYARLPESTPRATLAQCLEVLRWVRRMAGLLGIDPRRLAVAGDSAGAFLATHLAMLARDGPALACQILCYGVYDLDPAREAYSRARDPALARPVIESIIATYRSCEAKDGAATDAPLRIPDLSGLPPTVLLGAEHDPMAQEGREYAAALRSAGVPVVERVAPGMCHGFLRAVRFSGPARDEMRWLATAFHQQLRRQG</sequence>
<dbReference type="EMBL" id="AUWY01000120">
    <property type="protein sequence ID" value="EQB30433.1"/>
    <property type="molecule type" value="Genomic_DNA"/>
</dbReference>
<organism evidence="5 6">
    <name type="scientific">Sphingobium ummariense RL-3</name>
    <dbReference type="NCBI Taxonomy" id="1346791"/>
    <lineage>
        <taxon>Bacteria</taxon>
        <taxon>Pseudomonadati</taxon>
        <taxon>Pseudomonadota</taxon>
        <taxon>Alphaproteobacteria</taxon>
        <taxon>Sphingomonadales</taxon>
        <taxon>Sphingomonadaceae</taxon>
        <taxon>Sphingobium</taxon>
    </lineage>
</organism>
<dbReference type="Proteomes" id="UP000015523">
    <property type="component" value="Unassembled WGS sequence"/>
</dbReference>
<dbReference type="Pfam" id="PF07859">
    <property type="entry name" value="Abhydrolase_3"/>
    <property type="match status" value="1"/>
</dbReference>
<dbReference type="PANTHER" id="PTHR48081">
    <property type="entry name" value="AB HYDROLASE SUPERFAMILY PROTEIN C4A8.06C"/>
    <property type="match status" value="1"/>
</dbReference>
<dbReference type="InterPro" id="IPR029058">
    <property type="entry name" value="AB_hydrolase_fold"/>
</dbReference>
<dbReference type="InterPro" id="IPR013094">
    <property type="entry name" value="AB_hydrolase_3"/>
</dbReference>
<gene>
    <name evidence="5" type="ORF">M529_18955</name>
</gene>
<dbReference type="InterPro" id="IPR033140">
    <property type="entry name" value="Lipase_GDXG_put_SER_AS"/>
</dbReference>
<comment type="similarity">
    <text evidence="1">Belongs to the 'GDXG' lipolytic enzyme family.</text>
</comment>
<dbReference type="PATRIC" id="fig|1346791.3.peg.3659"/>
<protein>
    <recommendedName>
        <fullName evidence="4">Alpha/beta hydrolase fold-3 domain-containing protein</fullName>
    </recommendedName>
</protein>
<name>T0KAF1_9SPHN</name>
<reference evidence="5 6" key="1">
    <citation type="journal article" date="2013" name="Genome Announc.">
        <title>Draft Genome Sequence of Sphingobium ummariense Strain RL-3, a Hexachlorocyclohexane-Degrading Bacterium.</title>
        <authorList>
            <person name="Kohli P."/>
            <person name="Dua A."/>
            <person name="Sangwan N."/>
            <person name="Oldach P."/>
            <person name="Khurana J.P."/>
            <person name="Lal R."/>
        </authorList>
    </citation>
    <scope>NUCLEOTIDE SEQUENCE [LARGE SCALE GENOMIC DNA]</scope>
    <source>
        <strain evidence="5 6">RL-3</strain>
    </source>
</reference>
<proteinExistence type="inferred from homology"/>
<evidence type="ECO:0000256" key="2">
    <source>
        <dbReference type="ARBA" id="ARBA00022801"/>
    </source>
</evidence>
<dbReference type="STRING" id="1346791.M529_18955"/>
<comment type="caution">
    <text evidence="5">The sequence shown here is derived from an EMBL/GenBank/DDBJ whole genome shotgun (WGS) entry which is preliminary data.</text>
</comment>
<keyword evidence="6" id="KW-1185">Reference proteome</keyword>
<dbReference type="InterPro" id="IPR050300">
    <property type="entry name" value="GDXG_lipolytic_enzyme"/>
</dbReference>
<feature type="domain" description="Alpha/beta hydrolase fold-3" evidence="4">
    <location>
        <begin position="95"/>
        <end position="298"/>
    </location>
</feature>
<dbReference type="Gene3D" id="3.40.50.1820">
    <property type="entry name" value="alpha/beta hydrolase"/>
    <property type="match status" value="1"/>
</dbReference>
<evidence type="ECO:0000313" key="6">
    <source>
        <dbReference type="Proteomes" id="UP000015523"/>
    </source>
</evidence>
<dbReference type="eggNOG" id="COG0657">
    <property type="taxonomic scope" value="Bacteria"/>
</dbReference>
<dbReference type="AlphaFoldDB" id="T0KAF1"/>